<dbReference type="AlphaFoldDB" id="A0AAD5BPC1"/>
<sequence>MDQVVRVNKSRKLVPDPKKGNLSRRLNIFKMGKNKVGNSMVRNIEDGKLKLASSSFSCSYKVDGTAW</sequence>
<keyword evidence="2" id="KW-1185">Reference proteome</keyword>
<dbReference type="Proteomes" id="UP001206925">
    <property type="component" value="Unassembled WGS sequence"/>
</dbReference>
<protein>
    <submittedName>
        <fullName evidence="1">Uncharacterized protein</fullName>
    </submittedName>
</protein>
<name>A0AAD5BPC1_AMBAR</name>
<evidence type="ECO:0000313" key="1">
    <source>
        <dbReference type="EMBL" id="KAI7726794.1"/>
    </source>
</evidence>
<gene>
    <name evidence="1" type="ORF">M8C21_010786</name>
</gene>
<accession>A0AAD5BPC1</accession>
<dbReference type="EMBL" id="JAMZMK010011533">
    <property type="protein sequence ID" value="KAI7726794.1"/>
    <property type="molecule type" value="Genomic_DNA"/>
</dbReference>
<comment type="caution">
    <text evidence="1">The sequence shown here is derived from an EMBL/GenBank/DDBJ whole genome shotgun (WGS) entry which is preliminary data.</text>
</comment>
<reference evidence="1" key="1">
    <citation type="submission" date="2022-06" db="EMBL/GenBank/DDBJ databases">
        <title>Uncovering the hologenomic basis of an extraordinary plant invasion.</title>
        <authorList>
            <person name="Bieker V.C."/>
            <person name="Martin M.D."/>
            <person name="Gilbert T."/>
            <person name="Hodgins K."/>
            <person name="Battlay P."/>
            <person name="Petersen B."/>
            <person name="Wilson J."/>
        </authorList>
    </citation>
    <scope>NUCLEOTIDE SEQUENCE</scope>
    <source>
        <strain evidence="1">AA19_3_7</strain>
        <tissue evidence="1">Leaf</tissue>
    </source>
</reference>
<feature type="non-terminal residue" evidence="1">
    <location>
        <position position="1"/>
    </location>
</feature>
<evidence type="ECO:0000313" key="2">
    <source>
        <dbReference type="Proteomes" id="UP001206925"/>
    </source>
</evidence>
<proteinExistence type="predicted"/>
<organism evidence="1 2">
    <name type="scientific">Ambrosia artemisiifolia</name>
    <name type="common">Common ragweed</name>
    <dbReference type="NCBI Taxonomy" id="4212"/>
    <lineage>
        <taxon>Eukaryota</taxon>
        <taxon>Viridiplantae</taxon>
        <taxon>Streptophyta</taxon>
        <taxon>Embryophyta</taxon>
        <taxon>Tracheophyta</taxon>
        <taxon>Spermatophyta</taxon>
        <taxon>Magnoliopsida</taxon>
        <taxon>eudicotyledons</taxon>
        <taxon>Gunneridae</taxon>
        <taxon>Pentapetalae</taxon>
        <taxon>asterids</taxon>
        <taxon>campanulids</taxon>
        <taxon>Asterales</taxon>
        <taxon>Asteraceae</taxon>
        <taxon>Asteroideae</taxon>
        <taxon>Heliantheae alliance</taxon>
        <taxon>Heliantheae</taxon>
        <taxon>Ambrosia</taxon>
    </lineage>
</organism>